<protein>
    <submittedName>
        <fullName evidence="1">Uncharacterized protein</fullName>
    </submittedName>
</protein>
<gene>
    <name evidence="1" type="ORF">NE237_023121</name>
</gene>
<accession>A0A9Q0K545</accession>
<dbReference type="Proteomes" id="UP001141806">
    <property type="component" value="Unassembled WGS sequence"/>
</dbReference>
<proteinExistence type="predicted"/>
<organism evidence="1 2">
    <name type="scientific">Protea cynaroides</name>
    <dbReference type="NCBI Taxonomy" id="273540"/>
    <lineage>
        <taxon>Eukaryota</taxon>
        <taxon>Viridiplantae</taxon>
        <taxon>Streptophyta</taxon>
        <taxon>Embryophyta</taxon>
        <taxon>Tracheophyta</taxon>
        <taxon>Spermatophyta</taxon>
        <taxon>Magnoliopsida</taxon>
        <taxon>Proteales</taxon>
        <taxon>Proteaceae</taxon>
        <taxon>Protea</taxon>
    </lineage>
</organism>
<evidence type="ECO:0000313" key="1">
    <source>
        <dbReference type="EMBL" id="KAJ4963182.1"/>
    </source>
</evidence>
<name>A0A9Q0K545_9MAGN</name>
<dbReference type="AlphaFoldDB" id="A0A9Q0K545"/>
<dbReference type="EMBL" id="JAMYWD010000008">
    <property type="protein sequence ID" value="KAJ4963182.1"/>
    <property type="molecule type" value="Genomic_DNA"/>
</dbReference>
<sequence>MQISNEGMPSMFDNSFNLLFTCFHLSQASMMATNSSLISSDPIIIFKYFSAFSISLRTTEPRSNRIQDRNANASENRQLNLRSFAAKWFTRYARKNSLAF</sequence>
<evidence type="ECO:0000313" key="2">
    <source>
        <dbReference type="Proteomes" id="UP001141806"/>
    </source>
</evidence>
<comment type="caution">
    <text evidence="1">The sequence shown here is derived from an EMBL/GenBank/DDBJ whole genome shotgun (WGS) entry which is preliminary data.</text>
</comment>
<reference evidence="1" key="1">
    <citation type="journal article" date="2023" name="Plant J.">
        <title>The genome of the king protea, Protea cynaroides.</title>
        <authorList>
            <person name="Chang J."/>
            <person name="Duong T.A."/>
            <person name="Schoeman C."/>
            <person name="Ma X."/>
            <person name="Roodt D."/>
            <person name="Barker N."/>
            <person name="Li Z."/>
            <person name="Van de Peer Y."/>
            <person name="Mizrachi E."/>
        </authorList>
    </citation>
    <scope>NUCLEOTIDE SEQUENCE</scope>
    <source>
        <tissue evidence="1">Young leaves</tissue>
    </source>
</reference>
<keyword evidence="2" id="KW-1185">Reference proteome</keyword>